<evidence type="ECO:0000313" key="9">
    <source>
        <dbReference type="EMBL" id="KGM06964.1"/>
    </source>
</evidence>
<dbReference type="GO" id="GO:0009279">
    <property type="term" value="C:cell outer membrane"/>
    <property type="evidence" value="ECO:0007669"/>
    <property type="project" value="UniProtKB-SubCell"/>
</dbReference>
<evidence type="ECO:0000256" key="7">
    <source>
        <dbReference type="ARBA" id="ARBA00023237"/>
    </source>
</evidence>
<keyword evidence="6" id="KW-0472">Membrane</keyword>
<protein>
    <submittedName>
        <fullName evidence="9">Long-chain fatty acid transport protein</fullName>
    </submittedName>
</protein>
<feature type="chain" id="PRO_5001959581" evidence="8">
    <location>
        <begin position="24"/>
        <end position="430"/>
    </location>
</feature>
<dbReference type="EMBL" id="JRQD01000003">
    <property type="protein sequence ID" value="KGM06964.1"/>
    <property type="molecule type" value="Genomic_DNA"/>
</dbReference>
<evidence type="ECO:0000256" key="8">
    <source>
        <dbReference type="SAM" id="SignalP"/>
    </source>
</evidence>
<dbReference type="Proteomes" id="UP000029999">
    <property type="component" value="Unassembled WGS sequence"/>
</dbReference>
<dbReference type="InterPro" id="IPR005017">
    <property type="entry name" value="OMPP1/FadL/TodX"/>
</dbReference>
<evidence type="ECO:0000313" key="10">
    <source>
        <dbReference type="Proteomes" id="UP000029999"/>
    </source>
</evidence>
<name>A0A0A0BIL8_9GAMM</name>
<reference evidence="9 10" key="1">
    <citation type="submission" date="2014-09" db="EMBL/GenBank/DDBJ databases">
        <authorList>
            <person name="Grob C."/>
            <person name="Taubert M."/>
            <person name="Howat A.M."/>
            <person name="Burns O.J."/>
            <person name="Dixon J.L."/>
            <person name="Chen Y."/>
            <person name="Murrell J.C."/>
        </authorList>
    </citation>
    <scope>NUCLEOTIDE SEQUENCE [LARGE SCALE GENOMIC DNA]</scope>
    <source>
        <strain evidence="9">L4</strain>
    </source>
</reference>
<dbReference type="Gene3D" id="2.40.160.60">
    <property type="entry name" value="Outer membrane protein transport protein (OMPP1/FadL/TodX)"/>
    <property type="match status" value="1"/>
</dbReference>
<dbReference type="SUPFAM" id="SSF56935">
    <property type="entry name" value="Porins"/>
    <property type="match status" value="1"/>
</dbReference>
<sequence length="430" mass="46660">MKLNIRKLSTLLLLSSASPAAWSAGYAIQEQSITGLGRAFAGSAAVAEDASTIFFNPAGLTYLDRTEMDMGLNYIKPQSEFRNDGSAVPDFGGAGGFSGQALTGGDGGDAGHEAFVPNFYLSHPVNDKVTVGLGISAPFGLVTEYRDDWVGRYFAVKSEMLTANFNPTIAIQATEKLSLGFGVSAQYIDVKLSQMADLGAQGGSPQAADGKVKLGADDWGYGYNLGLLYQATDDTRIGLAFRSKISHTLKGDGTLKDASGNTVVDDNIQADVDLPETLSLAIHHRLNKQWSVSADATFTRWSRFSELNIQSDGGQLSSVKAEDWENTMRYGLGVDYRHSDKWQFRAGVAYDETPIPNAERRTARIPGNDRKWVAVGATYHYSENIILDAGYAHLFIDNPKINETDDTGYNLKGEYDASVDLLGVQLRWLM</sequence>
<feature type="signal peptide" evidence="8">
    <location>
        <begin position="1"/>
        <end position="23"/>
    </location>
</feature>
<evidence type="ECO:0000256" key="6">
    <source>
        <dbReference type="ARBA" id="ARBA00023136"/>
    </source>
</evidence>
<dbReference type="AlphaFoldDB" id="A0A0A0BIL8"/>
<evidence type="ECO:0000256" key="2">
    <source>
        <dbReference type="ARBA" id="ARBA00008163"/>
    </source>
</evidence>
<keyword evidence="4" id="KW-0812">Transmembrane</keyword>
<organism evidence="9 10">
    <name type="scientific">Methylophaga thiooxydans</name>
    <dbReference type="NCBI Taxonomy" id="392484"/>
    <lineage>
        <taxon>Bacteria</taxon>
        <taxon>Pseudomonadati</taxon>
        <taxon>Pseudomonadota</taxon>
        <taxon>Gammaproteobacteria</taxon>
        <taxon>Thiotrichales</taxon>
        <taxon>Piscirickettsiaceae</taxon>
        <taxon>Methylophaga</taxon>
    </lineage>
</organism>
<dbReference type="PANTHER" id="PTHR35093">
    <property type="entry name" value="OUTER MEMBRANE PROTEIN NMB0088-RELATED"/>
    <property type="match status" value="1"/>
</dbReference>
<keyword evidence="3" id="KW-1134">Transmembrane beta strand</keyword>
<keyword evidence="7" id="KW-0998">Cell outer membrane</keyword>
<accession>A0A0A0BIL8</accession>
<dbReference type="Pfam" id="PF03349">
    <property type="entry name" value="Toluene_X"/>
    <property type="match status" value="1"/>
</dbReference>
<evidence type="ECO:0000256" key="1">
    <source>
        <dbReference type="ARBA" id="ARBA00004571"/>
    </source>
</evidence>
<keyword evidence="5 8" id="KW-0732">Signal</keyword>
<comment type="similarity">
    <text evidence="2">Belongs to the OmpP1/FadL family.</text>
</comment>
<comment type="subcellular location">
    <subcellularLocation>
        <location evidence="1">Cell outer membrane</location>
        <topology evidence="1">Multi-pass membrane protein</topology>
    </subcellularLocation>
</comment>
<dbReference type="STRING" id="392484.LP43_1459"/>
<comment type="caution">
    <text evidence="9">The sequence shown here is derived from an EMBL/GenBank/DDBJ whole genome shotgun (WGS) entry which is preliminary data.</text>
</comment>
<gene>
    <name evidence="9" type="ORF">LP43_1459</name>
</gene>
<dbReference type="GO" id="GO:0015483">
    <property type="term" value="F:long-chain fatty acid transporting porin activity"/>
    <property type="evidence" value="ECO:0007669"/>
    <property type="project" value="TreeGrafter"/>
</dbReference>
<evidence type="ECO:0000256" key="5">
    <source>
        <dbReference type="ARBA" id="ARBA00022729"/>
    </source>
</evidence>
<evidence type="ECO:0000256" key="3">
    <source>
        <dbReference type="ARBA" id="ARBA00022452"/>
    </source>
</evidence>
<dbReference type="RefSeq" id="WP_052094059.1">
    <property type="nucleotide sequence ID" value="NZ_JRQD01000003.1"/>
</dbReference>
<evidence type="ECO:0000256" key="4">
    <source>
        <dbReference type="ARBA" id="ARBA00022692"/>
    </source>
</evidence>
<proteinExistence type="inferred from homology"/>
<dbReference type="PANTHER" id="PTHR35093:SF8">
    <property type="entry name" value="OUTER MEMBRANE PROTEIN NMB0088-RELATED"/>
    <property type="match status" value="1"/>
</dbReference>